<dbReference type="NCBIfam" id="TIGR01730">
    <property type="entry name" value="RND_mfp"/>
    <property type="match status" value="1"/>
</dbReference>
<evidence type="ECO:0000256" key="3">
    <source>
        <dbReference type="ARBA" id="ARBA00023285"/>
    </source>
</evidence>
<comment type="caution">
    <text evidence="9">The sequence shown here is derived from an EMBL/GenBank/DDBJ whole genome shotgun (WGS) entry which is preliminary data.</text>
</comment>
<sequence>MKTLRHFSADPTTRLVAALLLTSVLAVACGKDEKAAAAEGAAASPAATAAEPGAAPAAAKPAMTVTTAKPETASLALQLLANGNIAAWQEASVGAEVPGLRLATVSVNIGDVVKKGQVLATFARETAEAENLQGKAALMQAEAAAESAKADADRARSIENTGALSRSQIAQYLTQEKVTRAQHEAAKAAYAATQVRLGYTQVRSPDEGVISARTATVGAVAGAGQELFRLVRQSRMEWRAEVTPSEVGQVKVGQKVEVTAASGLKVAGTVRAIAPTADPQTRNVLVFADLPKHAELKAGTFARGQFQIGASQALTVPAQSIVVRDGHNYVFVVGADSKATQRKVETGRRAGDRVEVLQGLQADEAVAVQGAGFLNEGDLVKIVQ</sequence>
<dbReference type="PANTHER" id="PTHR30469">
    <property type="entry name" value="MULTIDRUG RESISTANCE PROTEIN MDTA"/>
    <property type="match status" value="1"/>
</dbReference>
<evidence type="ECO:0000313" key="10">
    <source>
        <dbReference type="Proteomes" id="UP000545507"/>
    </source>
</evidence>
<feature type="domain" description="CusB-like beta-barrel" evidence="6">
    <location>
        <begin position="240"/>
        <end position="307"/>
    </location>
</feature>
<keyword evidence="3" id="KW-0170">Cobalt</keyword>
<dbReference type="Pfam" id="PF25973">
    <property type="entry name" value="BSH_CzcB"/>
    <property type="match status" value="1"/>
</dbReference>
<dbReference type="Pfam" id="PF25989">
    <property type="entry name" value="YknX_C"/>
    <property type="match status" value="1"/>
</dbReference>
<dbReference type="Proteomes" id="UP000545507">
    <property type="component" value="Unassembled WGS sequence"/>
</dbReference>
<reference evidence="9 10" key="1">
    <citation type="submission" date="2019-09" db="EMBL/GenBank/DDBJ databases">
        <title>Hydrogenophaga aromatica sp. nov., isolated from a para-xylene-degrading enrichment culture.</title>
        <authorList>
            <person name="Tancsics A."/>
            <person name="Banerjee S."/>
        </authorList>
    </citation>
    <scope>NUCLEOTIDE SEQUENCE [LARGE SCALE GENOMIC DNA]</scope>
    <source>
        <strain evidence="9 10">D2P1</strain>
    </source>
</reference>
<feature type="domain" description="CzcB-like barrel-sandwich hybrid" evidence="7">
    <location>
        <begin position="91"/>
        <end position="230"/>
    </location>
</feature>
<evidence type="ECO:0000259" key="8">
    <source>
        <dbReference type="Pfam" id="PF25989"/>
    </source>
</evidence>
<dbReference type="InterPro" id="IPR058637">
    <property type="entry name" value="YknX-like_C"/>
</dbReference>
<evidence type="ECO:0000313" key="9">
    <source>
        <dbReference type="EMBL" id="NWF44794.1"/>
    </source>
</evidence>
<dbReference type="Gene3D" id="2.40.30.170">
    <property type="match status" value="1"/>
</dbReference>
<evidence type="ECO:0000256" key="2">
    <source>
        <dbReference type="ARBA" id="ARBA00022448"/>
    </source>
</evidence>
<feature type="signal peptide" evidence="5">
    <location>
        <begin position="1"/>
        <end position="28"/>
    </location>
</feature>
<proteinExistence type="inferred from homology"/>
<dbReference type="PROSITE" id="PS51257">
    <property type="entry name" value="PROKAR_LIPOPROTEIN"/>
    <property type="match status" value="1"/>
</dbReference>
<evidence type="ECO:0000259" key="7">
    <source>
        <dbReference type="Pfam" id="PF25973"/>
    </source>
</evidence>
<dbReference type="Pfam" id="PF25954">
    <property type="entry name" value="Beta-barrel_RND_2"/>
    <property type="match status" value="1"/>
</dbReference>
<evidence type="ECO:0000256" key="4">
    <source>
        <dbReference type="SAM" id="Coils"/>
    </source>
</evidence>
<evidence type="ECO:0000256" key="5">
    <source>
        <dbReference type="SAM" id="SignalP"/>
    </source>
</evidence>
<keyword evidence="4" id="KW-0175">Coiled coil</keyword>
<feature type="coiled-coil region" evidence="4">
    <location>
        <begin position="122"/>
        <end position="158"/>
    </location>
</feature>
<accession>A0A7Y8GTZ1</accession>
<dbReference type="GO" id="GO:0015562">
    <property type="term" value="F:efflux transmembrane transporter activity"/>
    <property type="evidence" value="ECO:0007669"/>
    <property type="project" value="TreeGrafter"/>
</dbReference>
<dbReference type="InterPro" id="IPR006143">
    <property type="entry name" value="RND_pump_MFP"/>
</dbReference>
<feature type="domain" description="YknX-like C-terminal permuted SH3-like" evidence="8">
    <location>
        <begin position="313"/>
        <end position="381"/>
    </location>
</feature>
<name>A0A7Y8GTZ1_9BURK</name>
<dbReference type="Gene3D" id="2.40.420.20">
    <property type="match status" value="1"/>
</dbReference>
<dbReference type="FunFam" id="2.40.420.20:FF:000006">
    <property type="entry name" value="RND family efflux transporter MFP subunit"/>
    <property type="match status" value="1"/>
</dbReference>
<dbReference type="AlphaFoldDB" id="A0A7Y8GTZ1"/>
<evidence type="ECO:0000256" key="1">
    <source>
        <dbReference type="ARBA" id="ARBA00009477"/>
    </source>
</evidence>
<dbReference type="Gene3D" id="2.40.50.100">
    <property type="match status" value="1"/>
</dbReference>
<dbReference type="Gene3D" id="1.10.287.470">
    <property type="entry name" value="Helix hairpin bin"/>
    <property type="match status" value="1"/>
</dbReference>
<dbReference type="InterPro" id="IPR058792">
    <property type="entry name" value="Beta-barrel_RND_2"/>
</dbReference>
<keyword evidence="10" id="KW-1185">Reference proteome</keyword>
<protein>
    <submittedName>
        <fullName evidence="9">Efflux RND transporter periplasmic adaptor subunit</fullName>
    </submittedName>
</protein>
<dbReference type="SUPFAM" id="SSF111369">
    <property type="entry name" value="HlyD-like secretion proteins"/>
    <property type="match status" value="1"/>
</dbReference>
<gene>
    <name evidence="9" type="ORF">F3K02_05935</name>
</gene>
<dbReference type="GO" id="GO:1990281">
    <property type="term" value="C:efflux pump complex"/>
    <property type="evidence" value="ECO:0007669"/>
    <property type="project" value="TreeGrafter"/>
</dbReference>
<dbReference type="InterPro" id="IPR058647">
    <property type="entry name" value="BSH_CzcB-like"/>
</dbReference>
<dbReference type="PANTHER" id="PTHR30469:SF15">
    <property type="entry name" value="HLYD FAMILY OF SECRETION PROTEINS"/>
    <property type="match status" value="1"/>
</dbReference>
<dbReference type="RefSeq" id="WP_177134288.1">
    <property type="nucleotide sequence ID" value="NZ_VYGV01000006.1"/>
</dbReference>
<keyword evidence="5" id="KW-0732">Signal</keyword>
<comment type="similarity">
    <text evidence="1">Belongs to the membrane fusion protein (MFP) (TC 8.A.1) family.</text>
</comment>
<keyword evidence="2" id="KW-0813">Transport</keyword>
<organism evidence="9 10">
    <name type="scientific">Hydrogenophaga aromaticivorans</name>
    <dbReference type="NCBI Taxonomy" id="2610898"/>
    <lineage>
        <taxon>Bacteria</taxon>
        <taxon>Pseudomonadati</taxon>
        <taxon>Pseudomonadota</taxon>
        <taxon>Betaproteobacteria</taxon>
        <taxon>Burkholderiales</taxon>
        <taxon>Comamonadaceae</taxon>
        <taxon>Hydrogenophaga</taxon>
    </lineage>
</organism>
<feature type="chain" id="PRO_5031285424" evidence="5">
    <location>
        <begin position="29"/>
        <end position="384"/>
    </location>
</feature>
<dbReference type="EMBL" id="VYGV01000006">
    <property type="protein sequence ID" value="NWF44794.1"/>
    <property type="molecule type" value="Genomic_DNA"/>
</dbReference>
<evidence type="ECO:0000259" key="6">
    <source>
        <dbReference type="Pfam" id="PF25954"/>
    </source>
</evidence>